<sequence length="202" mass="22838">MDPAIELRGRVVTLTGVRDPERDARELYEALDDDRVWRHVAGRPADIPALAGRLEDALVPGPSFPWIVRLATPYRGLPEGTVVGQTSYLDVSVPDARLEIGSTLYRHDVWASAVNPETKLLLLENAFDRLGAGRVQLKTDIRNERSQRAIDRLGARYEGVLRRYQRRAEGTVRDTVLFSIVAEEWPDVRRGLNERLRSASDR</sequence>
<dbReference type="Proteomes" id="UP000474967">
    <property type="component" value="Unassembled WGS sequence"/>
</dbReference>
<dbReference type="PANTHER" id="PTHR43610:SF1">
    <property type="entry name" value="N-ACETYLTRANSFERASE DOMAIN-CONTAINING PROTEIN"/>
    <property type="match status" value="1"/>
</dbReference>
<dbReference type="SUPFAM" id="SSF55729">
    <property type="entry name" value="Acyl-CoA N-acyltransferases (Nat)"/>
    <property type="match status" value="1"/>
</dbReference>
<dbReference type="Pfam" id="PF13302">
    <property type="entry name" value="Acetyltransf_3"/>
    <property type="match status" value="1"/>
</dbReference>
<protein>
    <submittedName>
        <fullName evidence="2">GNAT family N-acetyltransferase</fullName>
    </submittedName>
</protein>
<feature type="domain" description="N-acetyltransferase" evidence="1">
    <location>
        <begin position="20"/>
        <end position="156"/>
    </location>
</feature>
<dbReference type="PANTHER" id="PTHR43610">
    <property type="entry name" value="BLL6696 PROTEIN"/>
    <property type="match status" value="1"/>
</dbReference>
<proteinExistence type="predicted"/>
<name>A0A6L9XZ78_9MICO</name>
<dbReference type="InterPro" id="IPR000182">
    <property type="entry name" value="GNAT_dom"/>
</dbReference>
<comment type="caution">
    <text evidence="2">The sequence shown here is derived from an EMBL/GenBank/DDBJ whole genome shotgun (WGS) entry which is preliminary data.</text>
</comment>
<reference evidence="2 3" key="1">
    <citation type="journal article" date="2014" name="J. Microbiol.">
        <title>Diaminobutyricibacter tongyongensis gen. nov., sp. nov. and Homoserinibacter gongjuensis gen. nov., sp. nov. belong to the family Microbacteriaceae.</title>
        <authorList>
            <person name="Kim S.J."/>
            <person name="Ahn J.H."/>
            <person name="Weon H.Y."/>
            <person name="Hamada M."/>
            <person name="Suzuki K."/>
            <person name="Kwon S.W."/>
        </authorList>
    </citation>
    <scope>NUCLEOTIDE SEQUENCE [LARGE SCALE GENOMIC DNA]</scope>
    <source>
        <strain evidence="2 3">NBRC 108724</strain>
    </source>
</reference>
<dbReference type="AlphaFoldDB" id="A0A6L9XZ78"/>
<evidence type="ECO:0000259" key="1">
    <source>
        <dbReference type="Pfam" id="PF13302"/>
    </source>
</evidence>
<gene>
    <name evidence="2" type="ORF">G3T36_12560</name>
</gene>
<organism evidence="2 3">
    <name type="scientific">Leifsonia tongyongensis</name>
    <dbReference type="NCBI Taxonomy" id="1268043"/>
    <lineage>
        <taxon>Bacteria</taxon>
        <taxon>Bacillati</taxon>
        <taxon>Actinomycetota</taxon>
        <taxon>Actinomycetes</taxon>
        <taxon>Micrococcales</taxon>
        <taxon>Microbacteriaceae</taxon>
        <taxon>Leifsonia</taxon>
    </lineage>
</organism>
<accession>A0A6L9XZ78</accession>
<dbReference type="EMBL" id="JAAGWY010000002">
    <property type="protein sequence ID" value="NEN06700.1"/>
    <property type="molecule type" value="Genomic_DNA"/>
</dbReference>
<evidence type="ECO:0000313" key="2">
    <source>
        <dbReference type="EMBL" id="NEN06700.1"/>
    </source>
</evidence>
<keyword evidence="3" id="KW-1185">Reference proteome</keyword>
<dbReference type="InterPro" id="IPR016181">
    <property type="entry name" value="Acyl_CoA_acyltransferase"/>
</dbReference>
<dbReference type="GO" id="GO:0016747">
    <property type="term" value="F:acyltransferase activity, transferring groups other than amino-acyl groups"/>
    <property type="evidence" value="ECO:0007669"/>
    <property type="project" value="InterPro"/>
</dbReference>
<keyword evidence="2" id="KW-0808">Transferase</keyword>
<evidence type="ECO:0000313" key="3">
    <source>
        <dbReference type="Proteomes" id="UP000474967"/>
    </source>
</evidence>
<dbReference type="Gene3D" id="3.40.630.30">
    <property type="match status" value="1"/>
</dbReference>